<dbReference type="EMBL" id="SOSA01000019">
    <property type="protein sequence ID" value="THC99391.1"/>
    <property type="molecule type" value="Genomic_DNA"/>
</dbReference>
<organism evidence="10 11">
    <name type="scientific">Aspergillus tanneri</name>
    <dbReference type="NCBI Taxonomy" id="1220188"/>
    <lineage>
        <taxon>Eukaryota</taxon>
        <taxon>Fungi</taxon>
        <taxon>Dikarya</taxon>
        <taxon>Ascomycota</taxon>
        <taxon>Pezizomycotina</taxon>
        <taxon>Eurotiomycetes</taxon>
        <taxon>Eurotiomycetidae</taxon>
        <taxon>Eurotiales</taxon>
        <taxon>Aspergillaceae</taxon>
        <taxon>Aspergillus</taxon>
        <taxon>Aspergillus subgen. Circumdati</taxon>
    </lineage>
</organism>
<evidence type="ECO:0000313" key="10">
    <source>
        <dbReference type="EMBL" id="THC99391.1"/>
    </source>
</evidence>
<name>A0A4S3JVE4_9EURO</name>
<evidence type="ECO:0000256" key="1">
    <source>
        <dbReference type="ARBA" id="ARBA00001971"/>
    </source>
</evidence>
<keyword evidence="8 9" id="KW-0349">Heme</keyword>
<dbReference type="Gene3D" id="1.10.630.10">
    <property type="entry name" value="Cytochrome P450"/>
    <property type="match status" value="1"/>
</dbReference>
<keyword evidence="11" id="KW-1185">Reference proteome</keyword>
<evidence type="ECO:0000256" key="8">
    <source>
        <dbReference type="PIRSR" id="PIRSR602403-1"/>
    </source>
</evidence>
<dbReference type="PROSITE" id="PS00086">
    <property type="entry name" value="CYTOCHROME_P450"/>
    <property type="match status" value="1"/>
</dbReference>
<evidence type="ECO:0000256" key="5">
    <source>
        <dbReference type="ARBA" id="ARBA00023002"/>
    </source>
</evidence>
<dbReference type="PRINTS" id="PR00385">
    <property type="entry name" value="P450"/>
</dbReference>
<evidence type="ECO:0000256" key="2">
    <source>
        <dbReference type="ARBA" id="ARBA00004167"/>
    </source>
</evidence>
<dbReference type="SUPFAM" id="SSF48264">
    <property type="entry name" value="Cytochrome P450"/>
    <property type="match status" value="1"/>
</dbReference>
<accession>A0A4S3JVE4</accession>
<dbReference type="STRING" id="1220188.A0A4S3JVE4"/>
<evidence type="ECO:0000256" key="3">
    <source>
        <dbReference type="ARBA" id="ARBA00010617"/>
    </source>
</evidence>
<dbReference type="GO" id="GO:0000249">
    <property type="term" value="F:C-22 sterol desaturase (NADPH) activity"/>
    <property type="evidence" value="ECO:0007669"/>
    <property type="project" value="UniProtKB-EC"/>
</dbReference>
<comment type="caution">
    <text evidence="10">The sequence shown here is derived from an EMBL/GenBank/DDBJ whole genome shotgun (WGS) entry which is preliminary data.</text>
</comment>
<dbReference type="InterPro" id="IPR036396">
    <property type="entry name" value="Cyt_P450_sf"/>
</dbReference>
<feature type="binding site" description="axial binding residue" evidence="8">
    <location>
        <position position="477"/>
    </location>
    <ligand>
        <name>heme</name>
        <dbReference type="ChEBI" id="CHEBI:30413"/>
    </ligand>
    <ligandPart>
        <name>Fe</name>
        <dbReference type="ChEBI" id="CHEBI:18248"/>
    </ligandPart>
</feature>
<dbReference type="PANTHER" id="PTHR24286">
    <property type="entry name" value="CYTOCHROME P450 26"/>
    <property type="match status" value="1"/>
</dbReference>
<dbReference type="GO" id="GO:0004497">
    <property type="term" value="F:monooxygenase activity"/>
    <property type="evidence" value="ECO:0007669"/>
    <property type="project" value="UniProtKB-KW"/>
</dbReference>
<reference evidence="10 11" key="1">
    <citation type="submission" date="2019-03" db="EMBL/GenBank/DDBJ databases">
        <title>The genome sequence of a newly discovered highly antifungal drug resistant Aspergillus species, Aspergillus tanneri NIH 1004.</title>
        <authorList>
            <person name="Mounaud S."/>
            <person name="Singh I."/>
            <person name="Joardar V."/>
            <person name="Pakala S."/>
            <person name="Pakala S."/>
            <person name="Venepally P."/>
            <person name="Hoover J."/>
            <person name="Nierman W."/>
            <person name="Chung J."/>
            <person name="Losada L."/>
        </authorList>
    </citation>
    <scope>NUCLEOTIDE SEQUENCE [LARGE SCALE GENOMIC DNA]</scope>
    <source>
        <strain evidence="10 11">NIH1004</strain>
    </source>
</reference>
<evidence type="ECO:0000256" key="4">
    <source>
        <dbReference type="ARBA" id="ARBA00022723"/>
    </source>
</evidence>
<dbReference type="PRINTS" id="PR00465">
    <property type="entry name" value="EP450IV"/>
</dbReference>
<dbReference type="FunFam" id="1.10.630.10:FF:000021">
    <property type="entry name" value="Cytochrome P450 61"/>
    <property type="match status" value="1"/>
</dbReference>
<dbReference type="InterPro" id="IPR017972">
    <property type="entry name" value="Cyt_P450_CS"/>
</dbReference>
<sequence>MASVSGSFVSPAADATVTPQLLRAGGLAASLLEGFNVWKAILTLFIAAVIYDQLRYVWQKGSIVGPAWKLPFMGPFLQSVNPKFHEYKAKWDSGELSCVSVFHKFVVIASTRDMSRKIFNSPGYVKPCVVDVAHKLLGRTNWVFLDGRDHVEFRKGLNGLFTRQALSCYLPRLEEEYNRYYKHFLEKSAANKHEPTPWMPEFRELMCAVSCRTFVGHYISDEAIKKIADDYYMITAALELVNFPFILPYTKAWYGKKASDMVLDEFSRCAAKSKARMAAGGDVTCIMDAWVKAQQDSAKYREKIAQGIHVDTSEKPPQVLRDFTNYEIAQTIFTFLFASQDATSAASTWLFQLMADRPDVLDKVREENLRMRNGDINAPLTMELLDKLEYTRAVVKETLRYRPPVIMVPYMVKKDFPITDKITVSKGSMIIPSVWPATHDEEAYPNPDTFDPDRWITGTAEQHPKNWLVFGTGPHYCLGQTYAQLNLMAMIGKASLEMDWEHTPTPESEDIKVFATIFPQDDCLLSFRPRPHP</sequence>
<dbReference type="Pfam" id="PF00067">
    <property type="entry name" value="p450"/>
    <property type="match status" value="1"/>
</dbReference>
<dbReference type="VEuPathDB" id="FungiDB:EYZ11_001115"/>
<evidence type="ECO:0000256" key="7">
    <source>
        <dbReference type="ARBA" id="ARBA00039038"/>
    </source>
</evidence>
<dbReference type="EC" id="1.14.19.41" evidence="7"/>
<dbReference type="Proteomes" id="UP000308092">
    <property type="component" value="Unassembled WGS sequence"/>
</dbReference>
<dbReference type="AlphaFoldDB" id="A0A4S3JVE4"/>
<dbReference type="InterPro" id="IPR002403">
    <property type="entry name" value="Cyt_P450_E_grp-IV"/>
</dbReference>
<dbReference type="InterPro" id="IPR001128">
    <property type="entry name" value="Cyt_P450"/>
</dbReference>
<keyword evidence="5 9" id="KW-0560">Oxidoreductase</keyword>
<evidence type="ECO:0000256" key="6">
    <source>
        <dbReference type="ARBA" id="ARBA00023004"/>
    </source>
</evidence>
<comment type="subcellular location">
    <subcellularLocation>
        <location evidence="2">Membrane</location>
        <topology evidence="2">Single-pass membrane protein</topology>
    </subcellularLocation>
</comment>
<dbReference type="GO" id="GO:0020037">
    <property type="term" value="F:heme binding"/>
    <property type="evidence" value="ECO:0007669"/>
    <property type="project" value="InterPro"/>
</dbReference>
<dbReference type="GO" id="GO:0016125">
    <property type="term" value="P:sterol metabolic process"/>
    <property type="evidence" value="ECO:0007669"/>
    <property type="project" value="TreeGrafter"/>
</dbReference>
<evidence type="ECO:0000256" key="9">
    <source>
        <dbReference type="RuleBase" id="RU000461"/>
    </source>
</evidence>
<evidence type="ECO:0000313" key="11">
    <source>
        <dbReference type="Proteomes" id="UP000308092"/>
    </source>
</evidence>
<keyword evidence="4 8" id="KW-0479">Metal-binding</keyword>
<dbReference type="GO" id="GO:0016020">
    <property type="term" value="C:membrane"/>
    <property type="evidence" value="ECO:0007669"/>
    <property type="project" value="UniProtKB-SubCell"/>
</dbReference>
<dbReference type="PANTHER" id="PTHR24286:SF228">
    <property type="entry name" value="C-22 STEROL DESATURASE ERG5"/>
    <property type="match status" value="1"/>
</dbReference>
<keyword evidence="6 8" id="KW-0408">Iron</keyword>
<comment type="cofactor">
    <cofactor evidence="1 8">
        <name>heme</name>
        <dbReference type="ChEBI" id="CHEBI:30413"/>
    </cofactor>
</comment>
<gene>
    <name evidence="10" type="ORF">EYZ11_001115</name>
</gene>
<protein>
    <recommendedName>
        <fullName evidence="7">sterol 22-desaturase</fullName>
        <ecNumber evidence="7">1.14.19.41</ecNumber>
    </recommendedName>
</protein>
<comment type="similarity">
    <text evidence="3 9">Belongs to the cytochrome P450 family.</text>
</comment>
<dbReference type="CDD" id="cd11082">
    <property type="entry name" value="CYP61_CYP710"/>
    <property type="match status" value="1"/>
</dbReference>
<dbReference type="GO" id="GO:0005506">
    <property type="term" value="F:iron ion binding"/>
    <property type="evidence" value="ECO:0007669"/>
    <property type="project" value="InterPro"/>
</dbReference>
<proteinExistence type="inferred from homology"/>
<keyword evidence="9" id="KW-0503">Monooxygenase</keyword>